<evidence type="ECO:0000256" key="1">
    <source>
        <dbReference type="PIRSR" id="PIRSR605493-1"/>
    </source>
</evidence>
<name>A0A1H7MD13_9HYPH</name>
<dbReference type="SUPFAM" id="SSF89562">
    <property type="entry name" value="RraA-like"/>
    <property type="match status" value="1"/>
</dbReference>
<feature type="binding site" evidence="1">
    <location>
        <position position="121"/>
    </location>
    <ligand>
        <name>Mg(2+)</name>
        <dbReference type="ChEBI" id="CHEBI:18420"/>
    </ligand>
</feature>
<reference evidence="3" key="1">
    <citation type="submission" date="2016-10" db="EMBL/GenBank/DDBJ databases">
        <authorList>
            <person name="Varghese N."/>
            <person name="Submissions S."/>
        </authorList>
    </citation>
    <scope>NUCLEOTIDE SEQUENCE [LARGE SCALE GENOMIC DNA]</scope>
    <source>
        <strain evidence="3">LMG 26383,CCUG 61248,R- 45681</strain>
    </source>
</reference>
<evidence type="ECO:0000313" key="3">
    <source>
        <dbReference type="Proteomes" id="UP000199664"/>
    </source>
</evidence>
<organism evidence="2 3">
    <name type="scientific">Bosea lupini</name>
    <dbReference type="NCBI Taxonomy" id="1036779"/>
    <lineage>
        <taxon>Bacteria</taxon>
        <taxon>Pseudomonadati</taxon>
        <taxon>Pseudomonadota</taxon>
        <taxon>Alphaproteobacteria</taxon>
        <taxon>Hyphomicrobiales</taxon>
        <taxon>Boseaceae</taxon>
        <taxon>Bosea</taxon>
    </lineage>
</organism>
<dbReference type="GO" id="GO:0046872">
    <property type="term" value="F:metal ion binding"/>
    <property type="evidence" value="ECO:0007669"/>
    <property type="project" value="UniProtKB-KW"/>
</dbReference>
<keyword evidence="3" id="KW-1185">Reference proteome</keyword>
<keyword evidence="1" id="KW-0479">Metal-binding</keyword>
<dbReference type="Proteomes" id="UP000199664">
    <property type="component" value="Unassembled WGS sequence"/>
</dbReference>
<protein>
    <submittedName>
        <fullName evidence="2">Regulator of RNase E activity RraA</fullName>
    </submittedName>
</protein>
<dbReference type="EMBL" id="FOAN01000002">
    <property type="protein sequence ID" value="SEL09093.1"/>
    <property type="molecule type" value="Genomic_DNA"/>
</dbReference>
<dbReference type="NCBIfam" id="NF006093">
    <property type="entry name" value="PRK08245.1"/>
    <property type="match status" value="1"/>
</dbReference>
<dbReference type="CDD" id="cd16841">
    <property type="entry name" value="RraA_family"/>
    <property type="match status" value="1"/>
</dbReference>
<dbReference type="RefSeq" id="WP_091832251.1">
    <property type="nucleotide sequence ID" value="NZ_FOAN01000002.1"/>
</dbReference>
<dbReference type="OrthoDB" id="9805307at2"/>
<dbReference type="AlphaFoldDB" id="A0A1H7MD13"/>
<keyword evidence="1" id="KW-0460">Magnesium</keyword>
<proteinExistence type="predicted"/>
<gene>
    <name evidence="2" type="ORF">SAMN04515666_102815</name>
</gene>
<dbReference type="Gene3D" id="3.50.30.40">
    <property type="entry name" value="Ribonuclease E inhibitor RraA/RraA-like"/>
    <property type="match status" value="1"/>
</dbReference>
<dbReference type="PANTHER" id="PTHR33254">
    <property type="entry name" value="4-HYDROXY-4-METHYL-2-OXOGLUTARATE ALDOLASE 3-RELATED"/>
    <property type="match status" value="1"/>
</dbReference>
<dbReference type="STRING" id="1036779.SAMN04515666_102815"/>
<feature type="binding site" evidence="1">
    <location>
        <position position="120"/>
    </location>
    <ligand>
        <name>substrate</name>
    </ligand>
</feature>
<dbReference type="PANTHER" id="PTHR33254:SF16">
    <property type="entry name" value="BLR3842 PROTEIN"/>
    <property type="match status" value="1"/>
</dbReference>
<accession>A0A1H7MD13</accession>
<evidence type="ECO:0000313" key="2">
    <source>
        <dbReference type="EMBL" id="SEL09093.1"/>
    </source>
</evidence>
<dbReference type="InterPro" id="IPR005493">
    <property type="entry name" value="RraA/RraA-like"/>
</dbReference>
<comment type="cofactor">
    <cofactor evidence="1">
        <name>Mg(2+)</name>
        <dbReference type="ChEBI" id="CHEBI:18420"/>
    </cofactor>
</comment>
<dbReference type="InterPro" id="IPR036704">
    <property type="entry name" value="RraA/RraA-like_sf"/>
</dbReference>
<sequence length="233" mass="24087">MANDIQARLPAIGTPTLSSQLIKHGLRQSYLSGPRRLIGEKTVCGPAFTLRFVPARDDKAVPASYGWPGALPAAIDAAPPGSIVVIDARGHPAAGTVGDIFADRLRLKGVKAIVSDGVVRDLPGLRQVGLAIWASGTASPPSIGGLSFAGWGEPIGCGDAAIWPGDLIVADEDGVLVVPPELAEAVAIGGEKQNRFELWVQKRVAAGAQLVGLYPANETTLAEFDADDAARTA</sequence>
<dbReference type="Pfam" id="PF03737">
    <property type="entry name" value="RraA-like"/>
    <property type="match status" value="1"/>
</dbReference>